<evidence type="ECO:0000313" key="2">
    <source>
        <dbReference type="Proteomes" id="UP000293142"/>
    </source>
</evidence>
<dbReference type="RefSeq" id="WP_131018470.1">
    <property type="nucleotide sequence ID" value="NZ_SIRE01000039.1"/>
</dbReference>
<dbReference type="EMBL" id="SIRE01000039">
    <property type="protein sequence ID" value="TBL69320.1"/>
    <property type="molecule type" value="Genomic_DNA"/>
</dbReference>
<reference evidence="1 2" key="1">
    <citation type="submission" date="2019-02" db="EMBL/GenBank/DDBJ databases">
        <title>Paenibacillus sp. nov., isolated from surface-sterilized tissue of Thalictrum simplex L.</title>
        <authorList>
            <person name="Tuo L."/>
        </authorList>
    </citation>
    <scope>NUCLEOTIDE SEQUENCE [LARGE SCALE GENOMIC DNA]</scope>
    <source>
        <strain evidence="1 2">N2SHLJ1</strain>
    </source>
</reference>
<organism evidence="1 2">
    <name type="scientific">Paenibacillus thalictri</name>
    <dbReference type="NCBI Taxonomy" id="2527873"/>
    <lineage>
        <taxon>Bacteria</taxon>
        <taxon>Bacillati</taxon>
        <taxon>Bacillota</taxon>
        <taxon>Bacilli</taxon>
        <taxon>Bacillales</taxon>
        <taxon>Paenibacillaceae</taxon>
        <taxon>Paenibacillus</taxon>
    </lineage>
</organism>
<comment type="caution">
    <text evidence="1">The sequence shown here is derived from an EMBL/GenBank/DDBJ whole genome shotgun (WGS) entry which is preliminary data.</text>
</comment>
<dbReference type="AlphaFoldDB" id="A0A4Q9DDQ8"/>
<dbReference type="OrthoDB" id="2614794at2"/>
<dbReference type="Proteomes" id="UP000293142">
    <property type="component" value="Unassembled WGS sequence"/>
</dbReference>
<protein>
    <submittedName>
        <fullName evidence="1">Uncharacterized protein</fullName>
    </submittedName>
</protein>
<sequence length="70" mass="8092">MILYQLAKWMEQRTRISETIALSSSNSDADALLSQKEQIKERMLMHPSEWHALQDGLTPFAEEPEQMTLS</sequence>
<name>A0A4Q9DDQ8_9BACL</name>
<gene>
    <name evidence="1" type="ORF">EYB31_36275</name>
</gene>
<accession>A0A4Q9DDQ8</accession>
<evidence type="ECO:0000313" key="1">
    <source>
        <dbReference type="EMBL" id="TBL69320.1"/>
    </source>
</evidence>
<keyword evidence="2" id="KW-1185">Reference proteome</keyword>
<proteinExistence type="predicted"/>